<dbReference type="InterPro" id="IPR036056">
    <property type="entry name" value="Fibrinogen-like_C"/>
</dbReference>
<dbReference type="GO" id="GO:0005615">
    <property type="term" value="C:extracellular space"/>
    <property type="evidence" value="ECO:0007669"/>
    <property type="project" value="TreeGrafter"/>
</dbReference>
<dbReference type="SUPFAM" id="SSF56496">
    <property type="entry name" value="Fibrinogen C-terminal domain-like"/>
    <property type="match status" value="2"/>
</dbReference>
<reference evidence="3 4" key="1">
    <citation type="journal article" date="2015" name="Nat. Commun.">
        <title>Lucilia cuprina genome unlocks parasitic fly biology to underpin future interventions.</title>
        <authorList>
            <person name="Anstead C.A."/>
            <person name="Korhonen P.K."/>
            <person name="Young N.D."/>
            <person name="Hall R.S."/>
            <person name="Jex A.R."/>
            <person name="Murali S.C."/>
            <person name="Hughes D.S."/>
            <person name="Lee S.F."/>
            <person name="Perry T."/>
            <person name="Stroehlein A.J."/>
            <person name="Ansell B.R."/>
            <person name="Breugelmans B."/>
            <person name="Hofmann A."/>
            <person name="Qu J."/>
            <person name="Dugan S."/>
            <person name="Lee S.L."/>
            <person name="Chao H."/>
            <person name="Dinh H."/>
            <person name="Han Y."/>
            <person name="Doddapaneni H.V."/>
            <person name="Worley K.C."/>
            <person name="Muzny D.M."/>
            <person name="Ioannidis P."/>
            <person name="Waterhouse R.M."/>
            <person name="Zdobnov E.M."/>
            <person name="James P.J."/>
            <person name="Bagnall N.H."/>
            <person name="Kotze A.C."/>
            <person name="Gibbs R.A."/>
            <person name="Richards S."/>
            <person name="Batterham P."/>
            <person name="Gasser R.B."/>
        </authorList>
    </citation>
    <scope>NUCLEOTIDE SEQUENCE [LARGE SCALE GENOMIC DNA]</scope>
    <source>
        <strain evidence="3 4">LS</strain>
        <tissue evidence="3">Full body</tissue>
    </source>
</reference>
<evidence type="ECO:0000256" key="1">
    <source>
        <dbReference type="ARBA" id="ARBA00023157"/>
    </source>
</evidence>
<evidence type="ECO:0000259" key="2">
    <source>
        <dbReference type="PROSITE" id="PS51406"/>
    </source>
</evidence>
<evidence type="ECO:0000313" key="3">
    <source>
        <dbReference type="EMBL" id="KNC22450.1"/>
    </source>
</evidence>
<sequence>NDQFLVECDVKTQGGDWLLIQRRQDGSVDFFRNWTEYQKGFGKIDGEFFIGLDKLHALTNNNGPQELLIVLEDKNETRHAKYSHFVVGNESEFYALQHLGVYSGDAGDSLNFHLGYKFSTKDQDNDNRDELNCAEFYTGAWWYNNCHQSNLNGKYGDTTHAKGITWYTFRQFNFSVEHLHALTNYNGPQELLIILEDQNELRHAKYSHFVIGSESEFYALQHLGVYTGNAGDSLRYHLKSKFSTKDNDNDNHESSNCATDYTGAWWYNKCHHSNLNGKYGDKTHAKGITWQTFRNYNVSVEYVKMMIRRRTF</sequence>
<feature type="non-terminal residue" evidence="3">
    <location>
        <position position="1"/>
    </location>
</feature>
<organism evidence="3 4">
    <name type="scientific">Lucilia cuprina</name>
    <name type="common">Green bottle fly</name>
    <name type="synonym">Australian sheep blowfly</name>
    <dbReference type="NCBI Taxonomy" id="7375"/>
    <lineage>
        <taxon>Eukaryota</taxon>
        <taxon>Metazoa</taxon>
        <taxon>Ecdysozoa</taxon>
        <taxon>Arthropoda</taxon>
        <taxon>Hexapoda</taxon>
        <taxon>Insecta</taxon>
        <taxon>Pterygota</taxon>
        <taxon>Neoptera</taxon>
        <taxon>Endopterygota</taxon>
        <taxon>Diptera</taxon>
        <taxon>Brachycera</taxon>
        <taxon>Muscomorpha</taxon>
        <taxon>Oestroidea</taxon>
        <taxon>Calliphoridae</taxon>
        <taxon>Luciliinae</taxon>
        <taxon>Lucilia</taxon>
    </lineage>
</organism>
<dbReference type="PANTHER" id="PTHR19143">
    <property type="entry name" value="FIBRINOGEN/TENASCIN/ANGIOPOEITIN"/>
    <property type="match status" value="1"/>
</dbReference>
<dbReference type="CDD" id="cd00087">
    <property type="entry name" value="FReD"/>
    <property type="match status" value="1"/>
</dbReference>
<dbReference type="InterPro" id="IPR050373">
    <property type="entry name" value="Fibrinogen_C-term_domain"/>
</dbReference>
<dbReference type="SMART" id="SM00186">
    <property type="entry name" value="FBG"/>
    <property type="match status" value="2"/>
</dbReference>
<dbReference type="PROSITE" id="PS00514">
    <property type="entry name" value="FIBRINOGEN_C_1"/>
    <property type="match status" value="2"/>
</dbReference>
<dbReference type="STRING" id="7375.A0A0L0BQU3"/>
<feature type="domain" description="Fibrinogen C-terminal" evidence="2">
    <location>
        <begin position="1"/>
        <end position="187"/>
    </location>
</feature>
<feature type="non-terminal residue" evidence="3">
    <location>
        <position position="312"/>
    </location>
</feature>
<dbReference type="PROSITE" id="PS51406">
    <property type="entry name" value="FIBRINOGEN_C_2"/>
    <property type="match status" value="2"/>
</dbReference>
<dbReference type="Gene3D" id="4.10.530.10">
    <property type="entry name" value="Gamma-fibrinogen Carboxyl Terminal Fragment, domain 2"/>
    <property type="match status" value="1"/>
</dbReference>
<dbReference type="EMBL" id="JRES01001498">
    <property type="protein sequence ID" value="KNC22450.1"/>
    <property type="molecule type" value="Genomic_DNA"/>
</dbReference>
<feature type="domain" description="Fibrinogen C-terminal" evidence="2">
    <location>
        <begin position="188"/>
        <end position="311"/>
    </location>
</feature>
<evidence type="ECO:0000313" key="4">
    <source>
        <dbReference type="Proteomes" id="UP000037069"/>
    </source>
</evidence>
<name>A0A0L0BQU3_LUCCU</name>
<dbReference type="Proteomes" id="UP000037069">
    <property type="component" value="Unassembled WGS sequence"/>
</dbReference>
<gene>
    <name evidence="3" type="ORF">FF38_06947</name>
</gene>
<dbReference type="InterPro" id="IPR014716">
    <property type="entry name" value="Fibrinogen_a/b/g_C_1"/>
</dbReference>
<protein>
    <recommendedName>
        <fullName evidence="2">Fibrinogen C-terminal domain-containing protein</fullName>
    </recommendedName>
</protein>
<accession>A0A0L0BQU3</accession>
<keyword evidence="1" id="KW-1015">Disulfide bond</keyword>
<dbReference type="PANTHER" id="PTHR19143:SF327">
    <property type="entry name" value="FI21813P1-RELATED"/>
    <property type="match status" value="1"/>
</dbReference>
<proteinExistence type="predicted"/>
<dbReference type="InterPro" id="IPR002181">
    <property type="entry name" value="Fibrinogen_a/b/g_C_dom"/>
</dbReference>
<dbReference type="Pfam" id="PF00147">
    <property type="entry name" value="Fibrinogen_C"/>
    <property type="match status" value="1"/>
</dbReference>
<dbReference type="Gene3D" id="3.90.215.10">
    <property type="entry name" value="Gamma Fibrinogen, chain A, domain 1"/>
    <property type="match status" value="2"/>
</dbReference>
<keyword evidence="4" id="KW-1185">Reference proteome</keyword>
<dbReference type="OrthoDB" id="6145874at2759"/>
<dbReference type="OMA" id="WIENEKQ"/>
<dbReference type="AlphaFoldDB" id="A0A0L0BQU3"/>
<dbReference type="InterPro" id="IPR020837">
    <property type="entry name" value="Fibrinogen_CS"/>
</dbReference>
<comment type="caution">
    <text evidence="3">The sequence shown here is derived from an EMBL/GenBank/DDBJ whole genome shotgun (WGS) entry which is preliminary data.</text>
</comment>